<dbReference type="EC" id="5.3.1.24" evidence="3 9"/>
<dbReference type="UniPathway" id="UPA00035">
    <property type="reaction ID" value="UER00042"/>
</dbReference>
<dbReference type="InterPro" id="IPR001240">
    <property type="entry name" value="PRAI_dom"/>
</dbReference>
<dbReference type="CDD" id="cd00405">
    <property type="entry name" value="PRAI"/>
    <property type="match status" value="1"/>
</dbReference>
<keyword evidence="6 9" id="KW-0822">Tryptophan biosynthesis</keyword>
<sequence length="205" mass="21986">MTRVEDVRASAAAGADALGFVFVPKSKRALTIDAARDLFDAMPPFVQSVALFLDPDAAWVQSVIEELAPDLLQFHGNESGAFCRQFPRPYIKAAGTDWLSGGTERRWSDLIDDHPTARGFLLDSHETGALGGSGATFDWSHWPKGHDNDRQPLILAGGLTAANVASAISAVHPYGVDVSSGVEVSPGIKSAEKIQEFMSRVNHAE</sequence>
<dbReference type="PANTHER" id="PTHR42894:SF1">
    <property type="entry name" value="N-(5'-PHOSPHORIBOSYL)ANTHRANILATE ISOMERASE"/>
    <property type="match status" value="1"/>
</dbReference>
<dbReference type="Proteomes" id="UP000078596">
    <property type="component" value="Chromosome"/>
</dbReference>
<comment type="pathway">
    <text evidence="2 9">Amino-acid biosynthesis; L-tryptophan biosynthesis; L-tryptophan from chorismate: step 3/5.</text>
</comment>
<evidence type="ECO:0000256" key="8">
    <source>
        <dbReference type="ARBA" id="ARBA00023235"/>
    </source>
</evidence>
<evidence type="ECO:0000256" key="1">
    <source>
        <dbReference type="ARBA" id="ARBA00001164"/>
    </source>
</evidence>
<evidence type="ECO:0000256" key="2">
    <source>
        <dbReference type="ARBA" id="ARBA00004664"/>
    </source>
</evidence>
<comment type="catalytic activity">
    <reaction evidence="1 9">
        <text>N-(5-phospho-beta-D-ribosyl)anthranilate = 1-(2-carboxyphenylamino)-1-deoxy-D-ribulose 5-phosphate</text>
        <dbReference type="Rhea" id="RHEA:21540"/>
        <dbReference type="ChEBI" id="CHEBI:18277"/>
        <dbReference type="ChEBI" id="CHEBI:58613"/>
        <dbReference type="EC" id="5.3.1.24"/>
    </reaction>
</comment>
<dbReference type="AlphaFoldDB" id="A0A191ZF52"/>
<reference evidence="11 12" key="1">
    <citation type="submission" date="2016-06" db="EMBL/GenBank/DDBJ databases">
        <title>Insight into the functional genes involving in sulfur oxidation in Pearl River water.</title>
        <authorList>
            <person name="Luo J."/>
            <person name="Tan X."/>
            <person name="Lin W."/>
        </authorList>
    </citation>
    <scope>NUCLEOTIDE SEQUENCE [LARGE SCALE GENOMIC DNA]</scope>
    <source>
        <strain evidence="11 12">LS2</strain>
    </source>
</reference>
<protein>
    <recommendedName>
        <fullName evidence="4 9">N-(5'-phosphoribosyl)anthranilate isomerase</fullName>
        <shortName evidence="9">PRAI</shortName>
        <ecNumber evidence="3 9">5.3.1.24</ecNumber>
    </recommendedName>
</protein>
<organism evidence="11 12">
    <name type="scientific">Halothiobacillus diazotrophicus</name>
    <dbReference type="NCBI Taxonomy" id="1860122"/>
    <lineage>
        <taxon>Bacteria</taxon>
        <taxon>Pseudomonadati</taxon>
        <taxon>Pseudomonadota</taxon>
        <taxon>Gammaproteobacteria</taxon>
        <taxon>Chromatiales</taxon>
        <taxon>Halothiobacillaceae</taxon>
        <taxon>Halothiobacillus</taxon>
    </lineage>
</organism>
<evidence type="ECO:0000256" key="7">
    <source>
        <dbReference type="ARBA" id="ARBA00023141"/>
    </source>
</evidence>
<keyword evidence="8 9" id="KW-0413">Isomerase</keyword>
<evidence type="ECO:0000256" key="9">
    <source>
        <dbReference type="HAMAP-Rule" id="MF_00135"/>
    </source>
</evidence>
<dbReference type="Pfam" id="PF00697">
    <property type="entry name" value="PRAI"/>
    <property type="match status" value="1"/>
</dbReference>
<evidence type="ECO:0000256" key="3">
    <source>
        <dbReference type="ARBA" id="ARBA00012572"/>
    </source>
</evidence>
<dbReference type="InterPro" id="IPR044643">
    <property type="entry name" value="TrpF_fam"/>
</dbReference>
<accession>A0A191ZF52</accession>
<dbReference type="InterPro" id="IPR011060">
    <property type="entry name" value="RibuloseP-bd_barrel"/>
</dbReference>
<dbReference type="GO" id="GO:0004640">
    <property type="term" value="F:phosphoribosylanthranilate isomerase activity"/>
    <property type="evidence" value="ECO:0007669"/>
    <property type="project" value="UniProtKB-UniRule"/>
</dbReference>
<dbReference type="KEGG" id="haz:A9404_03045"/>
<name>A0A191ZF52_9GAMM</name>
<dbReference type="EMBL" id="CP016027">
    <property type="protein sequence ID" value="ANJ66490.1"/>
    <property type="molecule type" value="Genomic_DNA"/>
</dbReference>
<dbReference type="HAMAP" id="MF_00135">
    <property type="entry name" value="PRAI"/>
    <property type="match status" value="1"/>
</dbReference>
<keyword evidence="12" id="KW-1185">Reference proteome</keyword>
<keyword evidence="7 9" id="KW-0057">Aromatic amino acid biosynthesis</keyword>
<evidence type="ECO:0000256" key="5">
    <source>
        <dbReference type="ARBA" id="ARBA00022605"/>
    </source>
</evidence>
<evidence type="ECO:0000259" key="10">
    <source>
        <dbReference type="Pfam" id="PF00697"/>
    </source>
</evidence>
<keyword evidence="5 9" id="KW-0028">Amino-acid biosynthesis</keyword>
<dbReference type="GO" id="GO:0000162">
    <property type="term" value="P:L-tryptophan biosynthetic process"/>
    <property type="evidence" value="ECO:0007669"/>
    <property type="project" value="UniProtKB-UniRule"/>
</dbReference>
<dbReference type="STRING" id="1860122.A9404_03045"/>
<evidence type="ECO:0000313" key="12">
    <source>
        <dbReference type="Proteomes" id="UP000078596"/>
    </source>
</evidence>
<dbReference type="Gene3D" id="3.20.20.70">
    <property type="entry name" value="Aldolase class I"/>
    <property type="match status" value="1"/>
</dbReference>
<dbReference type="PANTHER" id="PTHR42894">
    <property type="entry name" value="N-(5'-PHOSPHORIBOSYL)ANTHRANILATE ISOMERASE"/>
    <property type="match status" value="1"/>
</dbReference>
<evidence type="ECO:0000313" key="11">
    <source>
        <dbReference type="EMBL" id="ANJ66490.1"/>
    </source>
</evidence>
<gene>
    <name evidence="9" type="primary">trpF</name>
    <name evidence="11" type="ORF">A9404_03045</name>
</gene>
<dbReference type="InterPro" id="IPR013785">
    <property type="entry name" value="Aldolase_TIM"/>
</dbReference>
<evidence type="ECO:0000256" key="4">
    <source>
        <dbReference type="ARBA" id="ARBA00022272"/>
    </source>
</evidence>
<comment type="similarity">
    <text evidence="9">Belongs to the TrpF family.</text>
</comment>
<proteinExistence type="inferred from homology"/>
<feature type="domain" description="N-(5'phosphoribosyl) anthranilate isomerase (PRAI)" evidence="10">
    <location>
        <begin position="2"/>
        <end position="198"/>
    </location>
</feature>
<dbReference type="NCBIfam" id="NF002298">
    <property type="entry name" value="PRK01222.1-4"/>
    <property type="match status" value="1"/>
</dbReference>
<evidence type="ECO:0000256" key="6">
    <source>
        <dbReference type="ARBA" id="ARBA00022822"/>
    </source>
</evidence>
<dbReference type="SUPFAM" id="SSF51366">
    <property type="entry name" value="Ribulose-phoshate binding barrel"/>
    <property type="match status" value="1"/>
</dbReference>